<reference evidence="1" key="1">
    <citation type="submission" date="2020-10" db="EMBL/GenBank/DDBJ databases">
        <title>Genome Sequence of ESBL Producing Zambian Clinical Strains.</title>
        <authorList>
            <person name="Shawa M."/>
            <person name="Furuta Y."/>
            <person name="Simbotwe M."/>
            <person name="Mulenga E."/>
            <person name="Mubanga M."/>
            <person name="Mulenga G."/>
            <person name="Kaile C."/>
            <person name="Zorigt T."/>
            <person name="Hang'ombe B."/>
            <person name="Higashi H."/>
        </authorList>
    </citation>
    <scope>NUCLEOTIDE SEQUENCE</scope>
    <source>
        <strain evidence="1">Zam_UTH_09</strain>
    </source>
</reference>
<organism evidence="1 2">
    <name type="scientific">Klebsiella pneumoniae</name>
    <dbReference type="NCBI Taxonomy" id="573"/>
    <lineage>
        <taxon>Bacteria</taxon>
        <taxon>Pseudomonadati</taxon>
        <taxon>Pseudomonadota</taxon>
        <taxon>Gammaproteobacteria</taxon>
        <taxon>Enterobacterales</taxon>
        <taxon>Enterobacteriaceae</taxon>
        <taxon>Klebsiella/Raoultella group</taxon>
        <taxon>Klebsiella</taxon>
        <taxon>Klebsiella pneumoniae complex</taxon>
    </lineage>
</organism>
<gene>
    <name evidence="1" type="ORF">KPZU09_61660</name>
</gene>
<proteinExistence type="predicted"/>
<name>A0A919HYK6_KLEPN</name>
<comment type="caution">
    <text evidence="1">The sequence shown here is derived from an EMBL/GenBank/DDBJ whole genome shotgun (WGS) entry which is preliminary data.</text>
</comment>
<accession>A0A919HYK6</accession>
<dbReference type="AlphaFoldDB" id="A0A919HYK6"/>
<evidence type="ECO:0000313" key="2">
    <source>
        <dbReference type="Proteomes" id="UP000655094"/>
    </source>
</evidence>
<dbReference type="EMBL" id="BNFF01000001">
    <property type="protein sequence ID" value="GHK56430.1"/>
    <property type="molecule type" value="Genomic_DNA"/>
</dbReference>
<dbReference type="Proteomes" id="UP000655094">
    <property type="component" value="Unassembled WGS sequence"/>
</dbReference>
<sequence>MVEPSEISIPPLMITSVSGSATMPMQIKSLVLKSSILRSSMRGFSAPNSRISTISNASSALSQLSFSFI</sequence>
<evidence type="ECO:0000313" key="1">
    <source>
        <dbReference type="EMBL" id="GHK56430.1"/>
    </source>
</evidence>
<protein>
    <submittedName>
        <fullName evidence="1">Uncharacterized protein</fullName>
    </submittedName>
</protein>